<feature type="region of interest" description="Disordered" evidence="1">
    <location>
        <begin position="489"/>
        <end position="510"/>
    </location>
</feature>
<dbReference type="Pfam" id="PF03564">
    <property type="entry name" value="DUF1759"/>
    <property type="match status" value="1"/>
</dbReference>
<dbReference type="GO" id="GO:0071897">
    <property type="term" value="P:DNA biosynthetic process"/>
    <property type="evidence" value="ECO:0007669"/>
    <property type="project" value="UniProtKB-ARBA"/>
</dbReference>
<feature type="region of interest" description="Disordered" evidence="1">
    <location>
        <begin position="608"/>
        <end position="629"/>
    </location>
</feature>
<dbReference type="InterPro" id="IPR043502">
    <property type="entry name" value="DNA/RNA_pol_sf"/>
</dbReference>
<feature type="region of interest" description="Disordered" evidence="1">
    <location>
        <begin position="73"/>
        <end position="117"/>
    </location>
</feature>
<proteinExistence type="predicted"/>
<feature type="region of interest" description="Disordered" evidence="1">
    <location>
        <begin position="1"/>
        <end position="59"/>
    </location>
</feature>
<dbReference type="InterPro" id="IPR005312">
    <property type="entry name" value="DUF1759"/>
</dbReference>
<evidence type="ECO:0000313" key="2">
    <source>
        <dbReference type="EMBL" id="PCG64209.1"/>
    </source>
</evidence>
<dbReference type="EMBL" id="NWSH01005440">
    <property type="protein sequence ID" value="PCG64209.1"/>
    <property type="molecule type" value="Genomic_DNA"/>
</dbReference>
<dbReference type="Pfam" id="PF05380">
    <property type="entry name" value="Peptidase_A17"/>
    <property type="match status" value="1"/>
</dbReference>
<dbReference type="PANTHER" id="PTHR47331:SF1">
    <property type="entry name" value="GAG-LIKE PROTEIN"/>
    <property type="match status" value="1"/>
</dbReference>
<dbReference type="InterPro" id="IPR008042">
    <property type="entry name" value="Retrotrans_Pao"/>
</dbReference>
<accession>A0A2A4IX21</accession>
<reference evidence="2" key="1">
    <citation type="submission" date="2017-09" db="EMBL/GenBank/DDBJ databases">
        <title>Contemporary evolution of a Lepidopteran species, Heliothis virescens, in response to modern agricultural practices.</title>
        <authorList>
            <person name="Fritz M.L."/>
            <person name="Deyonke A.M."/>
            <person name="Papanicolaou A."/>
            <person name="Micinski S."/>
            <person name="Westbrook J."/>
            <person name="Gould F."/>
        </authorList>
    </citation>
    <scope>NUCLEOTIDE SEQUENCE [LARGE SCALE GENOMIC DNA]</scope>
    <source>
        <strain evidence="2">HvINT-</strain>
        <tissue evidence="2">Whole body</tissue>
    </source>
</reference>
<sequence length="1487" mass="166450">MVYNTRSKSRNGEPPPGASNGVAGPSGTHDNNGCIAHQSEAHQAPPVNIDRSAPPTAEESNLTSVYFPYLSETQQTPHTHGGNSVSLGSRHSPPQQSLETPSKSVITRSIGSTRSSNTIKARKLAAEALHARQLCDIAAQQAELQRKSADLHLQAELAAIEAESSRGSVSRGSVRGNDHISDHADARADNINQWLDNVQPKINLKTTTESRVSPAGLNSACHQTCTTVYNGMPDIPPGLGPGHAPSAILSATHRQNCILDQHPVNISPNKIPNNFQTPDGATIKCEHNNLIRVFEALTSKPKKCDIKLPVFDGKSATDWLAFKRIFIETQASYTTMENLARISSSLRGAAREAVYILLVSANDPMEVIDTLEMRFGRPEKIVLQEINAVRALPKVGTEGKDLANFACRVKNCIGIIKLLDQFDYLHSPEIFNSLITKLSPIIRTKWYEFAASHTAERMTKLEMLSDYLAREVELQTRFGVLDFYSLTPSTTPSAEGGTHSDKSIQGLPEKKSSNSVVNKTVNKCIFCSKLHDINKCDKFLTLSVNERWQFIKKNKVCHRCLENRSHRFNLCKVNSPCGVGGCTYKHHSLLHNLDNDQNVLAHADLEDTLDSESEPPLSTDVEGEKQDPDNCDVEVSAHATAIRPSSSVSKPKTRPLLKVVAVHITGPQGTVETHALLDDGCTTTFIDSDIAKRVGIEGPNKRVRIDCVGGLSRDCDIQFVNFIIKGRDCTDSYQINSARSVKNLGINYRASVNREDICKYSYLADLGDVLCCEEVQPMLIIGVDNWKLTVADSVRAGKDHQPVAVHTALGWVLYGFVSSRTSKVDFLHHADMSEKPDDDFSIENAIKDYYKLDSIGIMKKDHRGNSDTHALKILDETVHRLPDGHFEAGLLWRSDIKDVPNNFKLALSRFLSLEKKMQSDTQYANMYRDNIKAMFDKKYAEECTAAPVGITWYLPHFGVTHAHKPGKLRVVHDAAAKFKGISLNSLLLPGPDLLQPLLAILMRFRENAVALTADIREMFPQVRIRPEDRDAQRFLWRNDPSDKLKLYRMSSMMFGACSSPCTALYVKNLNATEFKSEYPDAAHATIRDVYMDDYIGSLESVDQAARLARDIVHLNRKAGFEMRDWVSNNPSALSLLPPESISQKFNDITLGNNDNVTRVLGLNWQPNNDVIGFSFNTKCSSPPRLSKRDALSHLMQIYDPLGILGPLVSRGRVMFQSIWRKGLSWDDKLAPEEQKLWDEWFRDVQLTSQLCLPRYYGFRSSNVIHRELHLFCDASEVAYAAVAYWRYLYEDGTVKLALIGSKSRVTPLKPISIPRLELQAALIAARFASFIHDSHQHKPSRRIFWCDSLNVLGWLRSDARSFKPFVAHRIGEILETTDVKEWRWIPTAENVADDATRHKRTEFNQESRWITGPKFLLQSEEQWPSSPHINTACSLEMKPSIRNHCHHISLRHVLTPLTVDPKRLSSWGRLKSYGESPQIPAPTEKQK</sequence>
<dbReference type="STRING" id="7102.A0A2A4IX21"/>
<evidence type="ECO:0000256" key="1">
    <source>
        <dbReference type="SAM" id="MobiDB-lite"/>
    </source>
</evidence>
<protein>
    <recommendedName>
        <fullName evidence="3">Peptidase aspartic putative domain-containing protein</fullName>
    </recommendedName>
</protein>
<dbReference type="PANTHER" id="PTHR47331">
    <property type="entry name" value="PHD-TYPE DOMAIN-CONTAINING PROTEIN"/>
    <property type="match status" value="1"/>
</dbReference>
<comment type="caution">
    <text evidence="2">The sequence shown here is derived from an EMBL/GenBank/DDBJ whole genome shotgun (WGS) entry which is preliminary data.</text>
</comment>
<gene>
    <name evidence="2" type="ORF">B5V51_11039</name>
</gene>
<name>A0A2A4IX21_HELVI</name>
<dbReference type="SUPFAM" id="SSF56672">
    <property type="entry name" value="DNA/RNA polymerases"/>
    <property type="match status" value="1"/>
</dbReference>
<evidence type="ECO:0008006" key="3">
    <source>
        <dbReference type="Google" id="ProtNLM"/>
    </source>
</evidence>
<organism evidence="2">
    <name type="scientific">Heliothis virescens</name>
    <name type="common">Tobacco budworm moth</name>
    <dbReference type="NCBI Taxonomy" id="7102"/>
    <lineage>
        <taxon>Eukaryota</taxon>
        <taxon>Metazoa</taxon>
        <taxon>Ecdysozoa</taxon>
        <taxon>Arthropoda</taxon>
        <taxon>Hexapoda</taxon>
        <taxon>Insecta</taxon>
        <taxon>Pterygota</taxon>
        <taxon>Neoptera</taxon>
        <taxon>Endopterygota</taxon>
        <taxon>Lepidoptera</taxon>
        <taxon>Glossata</taxon>
        <taxon>Ditrysia</taxon>
        <taxon>Noctuoidea</taxon>
        <taxon>Noctuidae</taxon>
        <taxon>Heliothinae</taxon>
        <taxon>Heliothis</taxon>
    </lineage>
</organism>
<dbReference type="CDD" id="cd01644">
    <property type="entry name" value="RT_pepA17"/>
    <property type="match status" value="1"/>
</dbReference>
<feature type="compositionally biased region" description="Basic and acidic residues" evidence="1">
    <location>
        <begin position="498"/>
        <end position="510"/>
    </location>
</feature>